<evidence type="ECO:0000313" key="3">
    <source>
        <dbReference type="Proteomes" id="UP001418222"/>
    </source>
</evidence>
<comment type="caution">
    <text evidence="2">The sequence shown here is derived from an EMBL/GenBank/DDBJ whole genome shotgun (WGS) entry which is preliminary data.</text>
</comment>
<gene>
    <name evidence="2" type="ORF">KSP39_PZI000135</name>
</gene>
<protein>
    <submittedName>
        <fullName evidence="2">Uncharacterized protein</fullName>
    </submittedName>
</protein>
<organism evidence="2 3">
    <name type="scientific">Platanthera zijinensis</name>
    <dbReference type="NCBI Taxonomy" id="2320716"/>
    <lineage>
        <taxon>Eukaryota</taxon>
        <taxon>Viridiplantae</taxon>
        <taxon>Streptophyta</taxon>
        <taxon>Embryophyta</taxon>
        <taxon>Tracheophyta</taxon>
        <taxon>Spermatophyta</taxon>
        <taxon>Magnoliopsida</taxon>
        <taxon>Liliopsida</taxon>
        <taxon>Asparagales</taxon>
        <taxon>Orchidaceae</taxon>
        <taxon>Orchidoideae</taxon>
        <taxon>Orchideae</taxon>
        <taxon>Orchidinae</taxon>
        <taxon>Platanthera</taxon>
    </lineage>
</organism>
<dbReference type="EMBL" id="JBBWWQ010000001">
    <property type="protein sequence ID" value="KAK8957392.1"/>
    <property type="molecule type" value="Genomic_DNA"/>
</dbReference>
<name>A0AAP0GFZ4_9ASPA</name>
<evidence type="ECO:0000256" key="1">
    <source>
        <dbReference type="SAM" id="MobiDB-lite"/>
    </source>
</evidence>
<evidence type="ECO:0000313" key="2">
    <source>
        <dbReference type="EMBL" id="KAK8957392.1"/>
    </source>
</evidence>
<keyword evidence="3" id="KW-1185">Reference proteome</keyword>
<dbReference type="AlphaFoldDB" id="A0AAP0GFZ4"/>
<accession>A0AAP0GFZ4</accession>
<proteinExistence type="predicted"/>
<sequence>MPSQGCPPSRRSASPPWLGNSVWNLPKVVARDDVTAVNDVSSLDNSVAMNDVVVDQTIAKAANPELFFMFTNFFSSNTKGESSTEQGMNGLALRFKGLWIPDFDKDETTLGFIEAIQQTYDRQLEGTCTRIAGGQICFNVRFQQMTIARRRQRGPIHATTAKLHSHANHL</sequence>
<reference evidence="2 3" key="1">
    <citation type="journal article" date="2022" name="Nat. Plants">
        <title>Genomes of leafy and leafless Platanthera orchids illuminate the evolution of mycoheterotrophy.</title>
        <authorList>
            <person name="Li M.H."/>
            <person name="Liu K.W."/>
            <person name="Li Z."/>
            <person name="Lu H.C."/>
            <person name="Ye Q.L."/>
            <person name="Zhang D."/>
            <person name="Wang J.Y."/>
            <person name="Li Y.F."/>
            <person name="Zhong Z.M."/>
            <person name="Liu X."/>
            <person name="Yu X."/>
            <person name="Liu D.K."/>
            <person name="Tu X.D."/>
            <person name="Liu B."/>
            <person name="Hao Y."/>
            <person name="Liao X.Y."/>
            <person name="Jiang Y.T."/>
            <person name="Sun W.H."/>
            <person name="Chen J."/>
            <person name="Chen Y.Q."/>
            <person name="Ai Y."/>
            <person name="Zhai J.W."/>
            <person name="Wu S.S."/>
            <person name="Zhou Z."/>
            <person name="Hsiao Y.Y."/>
            <person name="Wu W.L."/>
            <person name="Chen Y.Y."/>
            <person name="Lin Y.F."/>
            <person name="Hsu J.L."/>
            <person name="Li C.Y."/>
            <person name="Wang Z.W."/>
            <person name="Zhao X."/>
            <person name="Zhong W.Y."/>
            <person name="Ma X.K."/>
            <person name="Ma L."/>
            <person name="Huang J."/>
            <person name="Chen G.Z."/>
            <person name="Huang M.Z."/>
            <person name="Huang L."/>
            <person name="Peng D.H."/>
            <person name="Luo Y.B."/>
            <person name="Zou S.Q."/>
            <person name="Chen S.P."/>
            <person name="Lan S."/>
            <person name="Tsai W.C."/>
            <person name="Van de Peer Y."/>
            <person name="Liu Z.J."/>
        </authorList>
    </citation>
    <scope>NUCLEOTIDE SEQUENCE [LARGE SCALE GENOMIC DNA]</scope>
    <source>
        <strain evidence="2">Lor287</strain>
    </source>
</reference>
<dbReference type="Proteomes" id="UP001418222">
    <property type="component" value="Unassembled WGS sequence"/>
</dbReference>
<feature type="region of interest" description="Disordered" evidence="1">
    <location>
        <begin position="151"/>
        <end position="170"/>
    </location>
</feature>